<name>A0A7S0W402_9CRYP</name>
<dbReference type="AlphaFoldDB" id="A0A7S0W402"/>
<feature type="signal peptide" evidence="1">
    <location>
        <begin position="1"/>
        <end position="23"/>
    </location>
</feature>
<evidence type="ECO:0000256" key="1">
    <source>
        <dbReference type="SAM" id="SignalP"/>
    </source>
</evidence>
<gene>
    <name evidence="2" type="ORF">HTEP1355_LOCUS17885</name>
</gene>
<evidence type="ECO:0000313" key="2">
    <source>
        <dbReference type="EMBL" id="CAD8804207.1"/>
    </source>
</evidence>
<proteinExistence type="predicted"/>
<reference evidence="2" key="1">
    <citation type="submission" date="2021-01" db="EMBL/GenBank/DDBJ databases">
        <authorList>
            <person name="Corre E."/>
            <person name="Pelletier E."/>
            <person name="Niang G."/>
            <person name="Scheremetjew M."/>
            <person name="Finn R."/>
            <person name="Kale V."/>
            <person name="Holt S."/>
            <person name="Cochrane G."/>
            <person name="Meng A."/>
            <person name="Brown T."/>
            <person name="Cohen L."/>
        </authorList>
    </citation>
    <scope>NUCLEOTIDE SEQUENCE</scope>
    <source>
        <strain evidence="2">CCMP443</strain>
    </source>
</reference>
<feature type="chain" id="PRO_5030816134" description="AB hydrolase-1 domain-containing protein" evidence="1">
    <location>
        <begin position="24"/>
        <end position="360"/>
    </location>
</feature>
<evidence type="ECO:0008006" key="3">
    <source>
        <dbReference type="Google" id="ProtNLM"/>
    </source>
</evidence>
<protein>
    <recommendedName>
        <fullName evidence="3">AB hydrolase-1 domain-containing protein</fullName>
    </recommendedName>
</protein>
<organism evidence="2">
    <name type="scientific">Hemiselmis tepida</name>
    <dbReference type="NCBI Taxonomy" id="464990"/>
    <lineage>
        <taxon>Eukaryota</taxon>
        <taxon>Cryptophyceae</taxon>
        <taxon>Cryptomonadales</taxon>
        <taxon>Hemiselmidaceae</taxon>
        <taxon>Hemiselmis</taxon>
    </lineage>
</organism>
<accession>A0A7S0W402</accession>
<dbReference type="EMBL" id="HBFN01030893">
    <property type="protein sequence ID" value="CAD8804207.1"/>
    <property type="molecule type" value="Transcribed_RNA"/>
</dbReference>
<sequence length="360" mass="39654">MAFASRLALAGVAAMCIMPATHSFSLMPVSPLAAQSAAAVRSSATAQRPGAAFLPPFGTALLRPSARAPVVGARAARMAEGEGAAGEGKGKSVLIIAWFHAEPKQLELVKRIYKKKGYTDVVVQESPVHQISTPRGWYQTFISCIKNGGPSKDGSGENIARHFDLVHCMSGGFLQLYLLLAAKVPIQFTRLVMDSTPILPQPKAFVRFARAYMDDNGLSVVPKFLPLRLHNGYQTARWSIGATYVRLKHKGFIKKQLKGLEPGLFETTNEWTRWAARNSARNNYDDIVDDAINTVFNREGLHTTFVYNKEDRYINTEEIQSIIAKCEEFGGKADEVLTKTGHIETIFRKPKLLFDAIADV</sequence>
<keyword evidence="1" id="KW-0732">Signal</keyword>